<gene>
    <name evidence="13" type="ORF">QJ048_06685</name>
</gene>
<comment type="caution">
    <text evidence="13">The sequence shown here is derived from an EMBL/GenBank/DDBJ whole genome shotgun (WGS) entry which is preliminary data.</text>
</comment>
<dbReference type="NCBIfam" id="TIGR04057">
    <property type="entry name" value="SusC_RagA_signa"/>
    <property type="match status" value="1"/>
</dbReference>
<reference evidence="13 14" key="1">
    <citation type="submission" date="2023-05" db="EMBL/GenBank/DDBJ databases">
        <title>Genome sequence of Pinibacter sp. MAH-24.</title>
        <authorList>
            <person name="Huq M.A."/>
        </authorList>
    </citation>
    <scope>NUCLEOTIDE SEQUENCE [LARGE SCALE GENOMIC DNA]</scope>
    <source>
        <strain evidence="13 14">MAH-24</strain>
    </source>
</reference>
<keyword evidence="4" id="KW-0406">Ion transport</keyword>
<sequence>MKFHVFSKAVPRVWLPPKLLLVMKLTTFLLLITFLQVSAKGLGQRITLNETNAPLKKVIQAIELQSGYVFFYDSKDVRQKVNIHVSNATIEDALAECFRNLPLSYKIADKTILLQQKELPVIAEIPVALIDVKGQVTDSKGTPLAGANVTAQKAKKTVVTDANGRFEMKDISYDETLVISYTGYVSQKIAANSSRINSVVLEEDVKALSGVVVVGYGTQKKVNLTGAVSQVSGEDIGYHATPSITNSLQGLIPGLNIQANSGNPSEKPDINIRGFNSVNGGSPLILIDGIQGDIERVNPLDVETVTVLKDAASAAIYGARGAFGVILITTKKGKSGNLAVNYTNNFGRTTPIVRTDYISDPYQYGKIVDAFLSGYNGTTYTNYTDADYAKEKQVAEGTLAPFNEKQADGTYKFFGKTNWYDMIFRQWQPSQTHNLSISGGNDKIQGYLSGRAYKVGTIQANVDANLIKYNIKGNLNFKPTKWLEIGENIQVSTADMTEYGGSKAGYVTSTGIYNGNTYYFLFPFMPSEINGIPYDYNGYGEVAALGDKSSFQKTYTEQFVNTISGKLTPVKDLVFNIDYSNTVNHAAITTRENPITYLTTLRANLQTVGVNSLAEARNRNYYNALNVYGTYNKSLFHDSHHFKLLLGYNQENYRSDNVTAQQGNLLVSNLSSLNLGTNLLQATGSGSVWAIRGFFGRFNYDYQNKYLLEVNGRYDGSSRFPESSRYGFFPSVSAGWYVSKENFFKPLKNVISSFKLRGSYGQLGNQNIDLYTFSQILSTGQTYWALNAVRMNQVTAPSPLPSVVTWETSKTVDVGADIGLLNDHINISFDYYEKNISGMYVPGQPLPSVFGASEPKENIASLRDRGFELQVGYNGSFDVLNSPFHLKTTLNLSNFVGEITKYPNASGLMSSFYEGQKLGDIYGYHIDGQFQSDKDAAAYQASFVNPATSLGQVYNYEINIVQNAQWKGLHAGDIKYVDVNGDGAINKGKNTLADHGDLVKIGNVMPKLPFGFNLIADWKNVDLIIATAGVMHQDWYPTGNIFWGPYERPYLSFIRKDLIENAWTPETPNNKYPQAVRGYASLGSLRSLGEINDYYLTNVGYLRVKNLTIGYTLPAKLTQRASIQKLRVYFSGENLFTWSFGHLTKYIDPETAGSGIDYSTPMNVATGSGSVARAGESYPLGKVYSFGLSITL</sequence>
<evidence type="ECO:0000256" key="7">
    <source>
        <dbReference type="ARBA" id="ARBA00023077"/>
    </source>
</evidence>
<accession>A0ABT6RA56</accession>
<evidence type="ECO:0000256" key="10">
    <source>
        <dbReference type="PROSITE-ProRule" id="PRU01360"/>
    </source>
</evidence>
<dbReference type="PROSITE" id="PS52016">
    <property type="entry name" value="TONB_DEPENDENT_REC_3"/>
    <property type="match status" value="1"/>
</dbReference>
<keyword evidence="6" id="KW-0408">Iron</keyword>
<dbReference type="SUPFAM" id="SSF49464">
    <property type="entry name" value="Carboxypeptidase regulatory domain-like"/>
    <property type="match status" value="1"/>
</dbReference>
<evidence type="ECO:0000259" key="12">
    <source>
        <dbReference type="SMART" id="SM00965"/>
    </source>
</evidence>
<dbReference type="Gene3D" id="2.60.40.1120">
    <property type="entry name" value="Carboxypeptidase-like, regulatory domain"/>
    <property type="match status" value="1"/>
</dbReference>
<dbReference type="InterPro" id="IPR011662">
    <property type="entry name" value="Secretin/TonB_short_N"/>
</dbReference>
<dbReference type="Proteomes" id="UP001226434">
    <property type="component" value="Unassembled WGS sequence"/>
</dbReference>
<dbReference type="RefSeq" id="WP_282333564.1">
    <property type="nucleotide sequence ID" value="NZ_JASBRG010000003.1"/>
</dbReference>
<comment type="subcellular location">
    <subcellularLocation>
        <location evidence="1 10">Cell outer membrane</location>
        <topology evidence="1 10">Multi-pass membrane protein</topology>
    </subcellularLocation>
</comment>
<dbReference type="Gene3D" id="2.40.170.20">
    <property type="entry name" value="TonB-dependent receptor, beta-barrel domain"/>
    <property type="match status" value="1"/>
</dbReference>
<evidence type="ECO:0000256" key="6">
    <source>
        <dbReference type="ARBA" id="ARBA00023004"/>
    </source>
</evidence>
<evidence type="ECO:0000256" key="3">
    <source>
        <dbReference type="ARBA" id="ARBA00022452"/>
    </source>
</evidence>
<protein>
    <submittedName>
        <fullName evidence="13">TonB-dependent receptor</fullName>
    </submittedName>
</protein>
<dbReference type="InterPro" id="IPR037066">
    <property type="entry name" value="Plug_dom_sf"/>
</dbReference>
<dbReference type="SMART" id="SM00965">
    <property type="entry name" value="STN"/>
    <property type="match status" value="1"/>
</dbReference>
<dbReference type="InterPro" id="IPR012910">
    <property type="entry name" value="Plug_dom"/>
</dbReference>
<dbReference type="Pfam" id="PF07660">
    <property type="entry name" value="STN"/>
    <property type="match status" value="1"/>
</dbReference>
<evidence type="ECO:0000256" key="11">
    <source>
        <dbReference type="RuleBase" id="RU003357"/>
    </source>
</evidence>
<dbReference type="InterPro" id="IPR008969">
    <property type="entry name" value="CarboxyPept-like_regulatory"/>
</dbReference>
<dbReference type="InterPro" id="IPR036942">
    <property type="entry name" value="Beta-barrel_TonB_sf"/>
</dbReference>
<evidence type="ECO:0000256" key="9">
    <source>
        <dbReference type="ARBA" id="ARBA00023237"/>
    </source>
</evidence>
<evidence type="ECO:0000256" key="2">
    <source>
        <dbReference type="ARBA" id="ARBA00022448"/>
    </source>
</evidence>
<keyword evidence="8 10" id="KW-0472">Membrane</keyword>
<dbReference type="InterPro" id="IPR023997">
    <property type="entry name" value="TonB-dep_OMP_SusC/RagA_CS"/>
</dbReference>
<dbReference type="Pfam" id="PF13715">
    <property type="entry name" value="CarbopepD_reg_2"/>
    <property type="match status" value="1"/>
</dbReference>
<keyword evidence="13" id="KW-0675">Receptor</keyword>
<dbReference type="InterPro" id="IPR023996">
    <property type="entry name" value="TonB-dep_OMP_SusC/RagA"/>
</dbReference>
<evidence type="ECO:0000256" key="8">
    <source>
        <dbReference type="ARBA" id="ARBA00023136"/>
    </source>
</evidence>
<dbReference type="InterPro" id="IPR000531">
    <property type="entry name" value="Beta-barrel_TonB"/>
</dbReference>
<keyword evidence="3 10" id="KW-1134">Transmembrane beta strand</keyword>
<evidence type="ECO:0000256" key="4">
    <source>
        <dbReference type="ARBA" id="ARBA00022496"/>
    </source>
</evidence>
<evidence type="ECO:0000313" key="13">
    <source>
        <dbReference type="EMBL" id="MDI3319451.1"/>
    </source>
</evidence>
<keyword evidence="5 10" id="KW-0812">Transmembrane</keyword>
<dbReference type="EMBL" id="JASBRG010000003">
    <property type="protein sequence ID" value="MDI3319451.1"/>
    <property type="molecule type" value="Genomic_DNA"/>
</dbReference>
<proteinExistence type="inferred from homology"/>
<name>A0ABT6RA56_9BACT</name>
<keyword evidence="2 10" id="KW-0813">Transport</keyword>
<evidence type="ECO:0000256" key="1">
    <source>
        <dbReference type="ARBA" id="ARBA00004571"/>
    </source>
</evidence>
<keyword evidence="7 11" id="KW-0798">TonB box</keyword>
<keyword evidence="9 10" id="KW-0998">Cell outer membrane</keyword>
<keyword evidence="14" id="KW-1185">Reference proteome</keyword>
<dbReference type="Gene3D" id="2.170.130.10">
    <property type="entry name" value="TonB-dependent receptor, plug domain"/>
    <property type="match status" value="1"/>
</dbReference>
<dbReference type="InterPro" id="IPR039426">
    <property type="entry name" value="TonB-dep_rcpt-like"/>
</dbReference>
<dbReference type="NCBIfam" id="TIGR04056">
    <property type="entry name" value="OMP_RagA_SusC"/>
    <property type="match status" value="1"/>
</dbReference>
<dbReference type="Pfam" id="PF07715">
    <property type="entry name" value="Plug"/>
    <property type="match status" value="1"/>
</dbReference>
<organism evidence="13 14">
    <name type="scientific">Pinibacter soli</name>
    <dbReference type="NCBI Taxonomy" id="3044211"/>
    <lineage>
        <taxon>Bacteria</taxon>
        <taxon>Pseudomonadati</taxon>
        <taxon>Bacteroidota</taxon>
        <taxon>Chitinophagia</taxon>
        <taxon>Chitinophagales</taxon>
        <taxon>Chitinophagaceae</taxon>
        <taxon>Pinibacter</taxon>
    </lineage>
</organism>
<comment type="similarity">
    <text evidence="10 11">Belongs to the TonB-dependent receptor family.</text>
</comment>
<dbReference type="SUPFAM" id="SSF56935">
    <property type="entry name" value="Porins"/>
    <property type="match status" value="1"/>
</dbReference>
<evidence type="ECO:0000256" key="5">
    <source>
        <dbReference type="ARBA" id="ARBA00022692"/>
    </source>
</evidence>
<evidence type="ECO:0000313" key="14">
    <source>
        <dbReference type="Proteomes" id="UP001226434"/>
    </source>
</evidence>
<keyword evidence="4" id="KW-0410">Iron transport</keyword>
<feature type="domain" description="Secretin/TonB short N-terminal" evidence="12">
    <location>
        <begin position="68"/>
        <end position="117"/>
    </location>
</feature>
<dbReference type="Pfam" id="PF00593">
    <property type="entry name" value="TonB_dep_Rec_b-barrel"/>
    <property type="match status" value="1"/>
</dbReference>